<organism evidence="1 2">
    <name type="scientific">Acorus calamus</name>
    <name type="common">Sweet flag</name>
    <dbReference type="NCBI Taxonomy" id="4465"/>
    <lineage>
        <taxon>Eukaryota</taxon>
        <taxon>Viridiplantae</taxon>
        <taxon>Streptophyta</taxon>
        <taxon>Embryophyta</taxon>
        <taxon>Tracheophyta</taxon>
        <taxon>Spermatophyta</taxon>
        <taxon>Magnoliopsida</taxon>
        <taxon>Liliopsida</taxon>
        <taxon>Acoraceae</taxon>
        <taxon>Acorus</taxon>
    </lineage>
</organism>
<comment type="caution">
    <text evidence="1">The sequence shown here is derived from an EMBL/GenBank/DDBJ whole genome shotgun (WGS) entry which is preliminary data.</text>
</comment>
<dbReference type="AlphaFoldDB" id="A0AAV9FDT6"/>
<keyword evidence="2" id="KW-1185">Reference proteome</keyword>
<reference evidence="1" key="2">
    <citation type="submission" date="2023-06" db="EMBL/GenBank/DDBJ databases">
        <authorList>
            <person name="Ma L."/>
            <person name="Liu K.-W."/>
            <person name="Li Z."/>
            <person name="Hsiao Y.-Y."/>
            <person name="Qi Y."/>
            <person name="Fu T."/>
            <person name="Tang G."/>
            <person name="Zhang D."/>
            <person name="Sun W.-H."/>
            <person name="Liu D.-K."/>
            <person name="Li Y."/>
            <person name="Chen G.-Z."/>
            <person name="Liu X.-D."/>
            <person name="Liao X.-Y."/>
            <person name="Jiang Y.-T."/>
            <person name="Yu X."/>
            <person name="Hao Y."/>
            <person name="Huang J."/>
            <person name="Zhao X.-W."/>
            <person name="Ke S."/>
            <person name="Chen Y.-Y."/>
            <person name="Wu W.-L."/>
            <person name="Hsu J.-L."/>
            <person name="Lin Y.-F."/>
            <person name="Huang M.-D."/>
            <person name="Li C.-Y."/>
            <person name="Huang L."/>
            <person name="Wang Z.-W."/>
            <person name="Zhao X."/>
            <person name="Zhong W.-Y."/>
            <person name="Peng D.-H."/>
            <person name="Ahmad S."/>
            <person name="Lan S."/>
            <person name="Zhang J.-S."/>
            <person name="Tsai W.-C."/>
            <person name="Van De Peer Y."/>
            <person name="Liu Z.-J."/>
        </authorList>
    </citation>
    <scope>NUCLEOTIDE SEQUENCE</scope>
    <source>
        <strain evidence="1">CP</strain>
        <tissue evidence="1">Leaves</tissue>
    </source>
</reference>
<accession>A0AAV9FDT6</accession>
<proteinExistence type="predicted"/>
<dbReference type="EMBL" id="JAUJYO010000002">
    <property type="protein sequence ID" value="KAK1323429.1"/>
    <property type="molecule type" value="Genomic_DNA"/>
</dbReference>
<evidence type="ECO:0000313" key="2">
    <source>
        <dbReference type="Proteomes" id="UP001180020"/>
    </source>
</evidence>
<dbReference type="Proteomes" id="UP001180020">
    <property type="component" value="Unassembled WGS sequence"/>
</dbReference>
<name>A0AAV9FDT6_ACOCL</name>
<evidence type="ECO:0000313" key="1">
    <source>
        <dbReference type="EMBL" id="KAK1323429.1"/>
    </source>
</evidence>
<gene>
    <name evidence="1" type="ORF">QJS10_CPA02g00403</name>
</gene>
<reference evidence="1" key="1">
    <citation type="journal article" date="2023" name="Nat. Commun.">
        <title>Diploid and tetraploid genomes of Acorus and the evolution of monocots.</title>
        <authorList>
            <person name="Ma L."/>
            <person name="Liu K.W."/>
            <person name="Li Z."/>
            <person name="Hsiao Y.Y."/>
            <person name="Qi Y."/>
            <person name="Fu T."/>
            <person name="Tang G.D."/>
            <person name="Zhang D."/>
            <person name="Sun W.H."/>
            <person name="Liu D.K."/>
            <person name="Li Y."/>
            <person name="Chen G.Z."/>
            <person name="Liu X.D."/>
            <person name="Liao X.Y."/>
            <person name="Jiang Y.T."/>
            <person name="Yu X."/>
            <person name="Hao Y."/>
            <person name="Huang J."/>
            <person name="Zhao X.W."/>
            <person name="Ke S."/>
            <person name="Chen Y.Y."/>
            <person name="Wu W.L."/>
            <person name="Hsu J.L."/>
            <person name="Lin Y.F."/>
            <person name="Huang M.D."/>
            <person name="Li C.Y."/>
            <person name="Huang L."/>
            <person name="Wang Z.W."/>
            <person name="Zhao X."/>
            <person name="Zhong W.Y."/>
            <person name="Peng D.H."/>
            <person name="Ahmad S."/>
            <person name="Lan S."/>
            <person name="Zhang J.S."/>
            <person name="Tsai W.C."/>
            <person name="Van de Peer Y."/>
            <person name="Liu Z.J."/>
        </authorList>
    </citation>
    <scope>NUCLEOTIDE SEQUENCE</scope>
    <source>
        <strain evidence="1">CP</strain>
    </source>
</reference>
<protein>
    <submittedName>
        <fullName evidence="1">Uncharacterized protein</fullName>
    </submittedName>
</protein>
<sequence length="63" mass="6935">MARLTSQCKRSHSLFQACKSPLPGDQVTVEIAQQMGSELSDLMEQHARAEAEENVNHDAHNAS</sequence>